<evidence type="ECO:0000256" key="4">
    <source>
        <dbReference type="ARBA" id="ARBA00022692"/>
    </source>
</evidence>
<evidence type="ECO:0000313" key="8">
    <source>
        <dbReference type="EMBL" id="KZP27655.1"/>
    </source>
</evidence>
<comment type="subcellular location">
    <subcellularLocation>
        <location evidence="1">Cell membrane</location>
        <topology evidence="1">Multi-pass membrane protein</topology>
    </subcellularLocation>
</comment>
<keyword evidence="3" id="KW-1003">Cell membrane</keyword>
<keyword evidence="9" id="KW-1185">Reference proteome</keyword>
<evidence type="ECO:0000256" key="2">
    <source>
        <dbReference type="ARBA" id="ARBA00022448"/>
    </source>
</evidence>
<accession>A0A166QX58</accession>
<dbReference type="AlphaFoldDB" id="A0A166QX58"/>
<dbReference type="InterPro" id="IPR050814">
    <property type="entry name" value="Myo-inositol_Transporter"/>
</dbReference>
<dbReference type="OrthoDB" id="6339427at2759"/>
<dbReference type="PANTHER" id="PTHR48020">
    <property type="entry name" value="PROTON MYO-INOSITOL COTRANSPORTER"/>
    <property type="match status" value="1"/>
</dbReference>
<evidence type="ECO:0000256" key="1">
    <source>
        <dbReference type="ARBA" id="ARBA00004651"/>
    </source>
</evidence>
<dbReference type="Pfam" id="PF00083">
    <property type="entry name" value="Sugar_tr"/>
    <property type="match status" value="1"/>
</dbReference>
<evidence type="ECO:0000256" key="3">
    <source>
        <dbReference type="ARBA" id="ARBA00022475"/>
    </source>
</evidence>
<name>A0A166QX58_9AGAM</name>
<dbReference type="Gene3D" id="1.20.1250.20">
    <property type="entry name" value="MFS general substrate transporter like domains"/>
    <property type="match status" value="1"/>
</dbReference>
<evidence type="ECO:0000256" key="6">
    <source>
        <dbReference type="ARBA" id="ARBA00023136"/>
    </source>
</evidence>
<keyword evidence="6" id="KW-0472">Membrane</keyword>
<feature type="chain" id="PRO_5007878891" description="Major facilitator superfamily (MFS) profile domain-containing protein" evidence="7">
    <location>
        <begin position="17"/>
        <end position="327"/>
    </location>
</feature>
<dbReference type="EMBL" id="KV417507">
    <property type="protein sequence ID" value="KZP27655.1"/>
    <property type="molecule type" value="Genomic_DNA"/>
</dbReference>
<organism evidence="8 9">
    <name type="scientific">Athelia psychrophila</name>
    <dbReference type="NCBI Taxonomy" id="1759441"/>
    <lineage>
        <taxon>Eukaryota</taxon>
        <taxon>Fungi</taxon>
        <taxon>Dikarya</taxon>
        <taxon>Basidiomycota</taxon>
        <taxon>Agaricomycotina</taxon>
        <taxon>Agaricomycetes</taxon>
        <taxon>Agaricomycetidae</taxon>
        <taxon>Atheliales</taxon>
        <taxon>Atheliaceae</taxon>
        <taxon>Athelia</taxon>
    </lineage>
</organism>
<reference evidence="8 9" key="1">
    <citation type="journal article" date="2016" name="Mol. Biol. Evol.">
        <title>Comparative Genomics of Early-Diverging Mushroom-Forming Fungi Provides Insights into the Origins of Lignocellulose Decay Capabilities.</title>
        <authorList>
            <person name="Nagy L.G."/>
            <person name="Riley R."/>
            <person name="Tritt A."/>
            <person name="Adam C."/>
            <person name="Daum C."/>
            <person name="Floudas D."/>
            <person name="Sun H."/>
            <person name="Yadav J.S."/>
            <person name="Pangilinan J."/>
            <person name="Larsson K.H."/>
            <person name="Matsuura K."/>
            <person name="Barry K."/>
            <person name="Labutti K."/>
            <person name="Kuo R."/>
            <person name="Ohm R.A."/>
            <person name="Bhattacharya S.S."/>
            <person name="Shirouzu T."/>
            <person name="Yoshinaga Y."/>
            <person name="Martin F.M."/>
            <person name="Grigoriev I.V."/>
            <person name="Hibbett D.S."/>
        </authorList>
    </citation>
    <scope>NUCLEOTIDE SEQUENCE [LARGE SCALE GENOMIC DNA]</scope>
    <source>
        <strain evidence="8 9">CBS 109695</strain>
    </source>
</reference>
<dbReference type="SUPFAM" id="SSF103473">
    <property type="entry name" value="MFS general substrate transporter"/>
    <property type="match status" value="1"/>
</dbReference>
<dbReference type="GO" id="GO:0022857">
    <property type="term" value="F:transmembrane transporter activity"/>
    <property type="evidence" value="ECO:0007669"/>
    <property type="project" value="InterPro"/>
</dbReference>
<keyword evidence="7" id="KW-0732">Signal</keyword>
<dbReference type="GO" id="GO:0005886">
    <property type="term" value="C:plasma membrane"/>
    <property type="evidence" value="ECO:0007669"/>
    <property type="project" value="UniProtKB-SubCell"/>
</dbReference>
<gene>
    <name evidence="8" type="ORF">FIBSPDRAFT_948247</name>
</gene>
<dbReference type="PANTHER" id="PTHR48020:SF12">
    <property type="entry name" value="PROTON MYO-INOSITOL COTRANSPORTER"/>
    <property type="match status" value="1"/>
</dbReference>
<feature type="signal peptide" evidence="7">
    <location>
        <begin position="1"/>
        <end position="16"/>
    </location>
</feature>
<dbReference type="STRING" id="436010.A0A166QX58"/>
<protein>
    <recommendedName>
        <fullName evidence="10">Major facilitator superfamily (MFS) profile domain-containing protein</fullName>
    </recommendedName>
</protein>
<evidence type="ECO:0000256" key="5">
    <source>
        <dbReference type="ARBA" id="ARBA00022989"/>
    </source>
</evidence>
<dbReference type="Proteomes" id="UP000076532">
    <property type="component" value="Unassembled WGS sequence"/>
</dbReference>
<evidence type="ECO:0008006" key="10">
    <source>
        <dbReference type="Google" id="ProtNLM"/>
    </source>
</evidence>
<dbReference type="InterPro" id="IPR036259">
    <property type="entry name" value="MFS_trans_sf"/>
</dbReference>
<evidence type="ECO:0000256" key="7">
    <source>
        <dbReference type="SAM" id="SignalP"/>
    </source>
</evidence>
<dbReference type="InterPro" id="IPR005828">
    <property type="entry name" value="MFS_sugar_transport-like"/>
</dbReference>
<evidence type="ECO:0000313" key="9">
    <source>
        <dbReference type="Proteomes" id="UP000076532"/>
    </source>
</evidence>
<keyword evidence="2" id="KW-0813">Transport</keyword>
<keyword evidence="5" id="KW-1133">Transmembrane helix</keyword>
<proteinExistence type="predicted"/>
<keyword evidence="4" id="KW-0812">Transmembrane</keyword>
<sequence>MVVLNVVMITLGQVIASGVDARPESSSVCSGSCPNHAIMGRIYAFATPAQVALKTTVLLRASVHQSIKITKSTTFFQRLKSMVLVPVNRCAPIVGCGTVQALQQLCGFNAPMYYSATLFKEIGFNQPTAVGLIISETNFLFTPIPLKYIGIVGRKKIMTISAPGMIFGLTLGASRSTGNLTKKTGGNLVDGTDYSTTWPAIVPLSDHLCGLGNVPWQQGELFGLEVRGIGTSTVARYRHELGRQSAHWVDVPVAHGKDHAGRGIRVIRRLCLLGWLFCPACFPETAGLSLGEVQLIFKDGFGIKESARARRQKGEMKIKEKHDADAN</sequence>